<dbReference type="InterPro" id="IPR015310">
    <property type="entry name" value="AHSA1-like_N"/>
</dbReference>
<dbReference type="SUPFAM" id="SSF55961">
    <property type="entry name" value="Bet v1-like"/>
    <property type="match status" value="1"/>
</dbReference>
<protein>
    <submittedName>
        <fullName evidence="4">Aha1 domain family</fullName>
    </submittedName>
</protein>
<dbReference type="Proteomes" id="UP000242877">
    <property type="component" value="Unassembled WGS sequence"/>
</dbReference>
<dbReference type="GO" id="GO:0006457">
    <property type="term" value="P:protein folding"/>
    <property type="evidence" value="ECO:0007669"/>
    <property type="project" value="EnsemblFungi"/>
</dbReference>
<evidence type="ECO:0000256" key="2">
    <source>
        <dbReference type="SAM" id="MobiDB-lite"/>
    </source>
</evidence>
<comment type="similarity">
    <text evidence="1">Belongs to the AHA1 family.</text>
</comment>
<evidence type="ECO:0000313" key="5">
    <source>
        <dbReference type="Proteomes" id="UP000242877"/>
    </source>
</evidence>
<accession>A0A162IKU1</accession>
<feature type="region of interest" description="Disordered" evidence="2">
    <location>
        <begin position="339"/>
        <end position="384"/>
    </location>
</feature>
<evidence type="ECO:0000259" key="3">
    <source>
        <dbReference type="SMART" id="SM01000"/>
    </source>
</evidence>
<dbReference type="AlphaFoldDB" id="A0A162IKU1"/>
<gene>
    <name evidence="4" type="ORF">AAP_01298</name>
</gene>
<organism evidence="4 5">
    <name type="scientific">Ascosphaera apis ARSEF 7405</name>
    <dbReference type="NCBI Taxonomy" id="392613"/>
    <lineage>
        <taxon>Eukaryota</taxon>
        <taxon>Fungi</taxon>
        <taxon>Dikarya</taxon>
        <taxon>Ascomycota</taxon>
        <taxon>Pezizomycotina</taxon>
        <taxon>Eurotiomycetes</taxon>
        <taxon>Eurotiomycetidae</taxon>
        <taxon>Onygenales</taxon>
        <taxon>Ascosphaeraceae</taxon>
        <taxon>Ascosphaera</taxon>
    </lineage>
</organism>
<dbReference type="GO" id="GO:0051087">
    <property type="term" value="F:protein-folding chaperone binding"/>
    <property type="evidence" value="ECO:0007669"/>
    <property type="project" value="InterPro"/>
</dbReference>
<dbReference type="PANTHER" id="PTHR13009:SF22">
    <property type="entry name" value="LD43819P"/>
    <property type="match status" value="1"/>
</dbReference>
<evidence type="ECO:0000313" key="4">
    <source>
        <dbReference type="EMBL" id="KZZ95622.1"/>
    </source>
</evidence>
<dbReference type="Gene3D" id="3.15.10.20">
    <property type="entry name" value="Activator of Hsp90 ATPase Aha1, N-terminal domain"/>
    <property type="match status" value="1"/>
</dbReference>
<feature type="compositionally biased region" description="Basic residues" evidence="2">
    <location>
        <begin position="352"/>
        <end position="362"/>
    </location>
</feature>
<feature type="compositionally biased region" description="Low complexity" evidence="2">
    <location>
        <begin position="363"/>
        <end position="383"/>
    </location>
</feature>
<dbReference type="CDD" id="cd08892">
    <property type="entry name" value="SRPBCC_Aha1"/>
    <property type="match status" value="1"/>
</dbReference>
<dbReference type="Pfam" id="PF09229">
    <property type="entry name" value="Aha1_N"/>
    <property type="match status" value="1"/>
</dbReference>
<dbReference type="VEuPathDB" id="FungiDB:AAP_01298"/>
<dbReference type="SUPFAM" id="SSF103111">
    <property type="entry name" value="Activator of Hsp90 ATPase, Aha1"/>
    <property type="match status" value="1"/>
</dbReference>
<feature type="domain" description="Activator of Hsp90 ATPase AHSA1-like N-terminal" evidence="3">
    <location>
        <begin position="13"/>
        <end position="146"/>
    </location>
</feature>
<evidence type="ECO:0000256" key="1">
    <source>
        <dbReference type="ARBA" id="ARBA00006817"/>
    </source>
</evidence>
<name>A0A162IKU1_9EURO</name>
<dbReference type="InterPro" id="IPR023393">
    <property type="entry name" value="START-like_dom_sf"/>
</dbReference>
<dbReference type="PANTHER" id="PTHR13009">
    <property type="entry name" value="HEAT SHOCK PROTEIN 90 HSP90 CO-CHAPERONE AHA-1"/>
    <property type="match status" value="1"/>
</dbReference>
<sequence length="416" mass="45601">MALHNPNNWHWVNKDVSAWTKTYLGKTLVGLSAEEDGVTAKTTKLVSMEGDVDVSQRKGKVITLFDVQLNLEYQGTTKDGEEVSGSIKIPEAAHDTEEDEYVFNVDIYSDALSKQPVKDLVRSKIVPQLRTELQKLAPALIAEHGKDLQHAPGENPSEKFKPAVTYTPEQLAAKKKEEEEKAAAAAAKSTTTTSTTTTTTTSAAKNIAINTTTVTATDEFRTTAEEMYTTFTDPHRIAAFTRAPPRVFEGANVGAKFALFDGNVSGEYTSLTPHTEIKQKWRLAQWPEGHFADLTIGFDQNDIDRVTSMRVEFKGVPVGQEDVVKRNWEGYYVRSIKATFGRNMPPPTPTKRTARKSKRSRKNTTSTSTSTSQSSPPSQRSSSGLLKGNGWLIMTASAIVLGIASARFFSSSAAQS</sequence>
<reference evidence="4 5" key="1">
    <citation type="journal article" date="2016" name="Genome Biol. Evol.">
        <title>Divergent and convergent evolution of fungal pathogenicity.</title>
        <authorList>
            <person name="Shang Y."/>
            <person name="Xiao G."/>
            <person name="Zheng P."/>
            <person name="Cen K."/>
            <person name="Zhan S."/>
            <person name="Wang C."/>
        </authorList>
    </citation>
    <scope>NUCLEOTIDE SEQUENCE [LARGE SCALE GENOMIC DNA]</scope>
    <source>
        <strain evidence="4 5">ARSEF 7405</strain>
    </source>
</reference>
<dbReference type="InterPro" id="IPR036338">
    <property type="entry name" value="Aha1"/>
</dbReference>
<keyword evidence="5" id="KW-1185">Reference proteome</keyword>
<dbReference type="InterPro" id="IPR013538">
    <property type="entry name" value="ASHA1/2-like_C"/>
</dbReference>
<comment type="caution">
    <text evidence="4">The sequence shown here is derived from an EMBL/GenBank/DDBJ whole genome shotgun (WGS) entry which is preliminary data.</text>
</comment>
<dbReference type="GO" id="GO:0001671">
    <property type="term" value="F:ATPase activator activity"/>
    <property type="evidence" value="ECO:0007669"/>
    <property type="project" value="EnsemblFungi"/>
</dbReference>
<dbReference type="GO" id="GO:0005829">
    <property type="term" value="C:cytosol"/>
    <property type="evidence" value="ECO:0007669"/>
    <property type="project" value="TreeGrafter"/>
</dbReference>
<dbReference type="EMBL" id="AZGZ01000004">
    <property type="protein sequence ID" value="KZZ95622.1"/>
    <property type="molecule type" value="Genomic_DNA"/>
</dbReference>
<proteinExistence type="inferred from homology"/>
<dbReference type="Gene3D" id="3.30.530.20">
    <property type="match status" value="1"/>
</dbReference>
<dbReference type="Pfam" id="PF08327">
    <property type="entry name" value="AHSA1"/>
    <property type="match status" value="1"/>
</dbReference>
<dbReference type="SMART" id="SM01000">
    <property type="entry name" value="Aha1_N"/>
    <property type="match status" value="1"/>
</dbReference>
<dbReference type="OrthoDB" id="567237at2759"/>